<dbReference type="AlphaFoldDB" id="A0A3N4L5B5"/>
<evidence type="ECO:0000313" key="5">
    <source>
        <dbReference type="Proteomes" id="UP000267821"/>
    </source>
</evidence>
<keyword evidence="1" id="KW-0677">Repeat</keyword>
<feature type="repeat" description="ANK" evidence="3">
    <location>
        <begin position="20"/>
        <end position="47"/>
    </location>
</feature>
<dbReference type="PROSITE" id="PS50088">
    <property type="entry name" value="ANK_REPEAT"/>
    <property type="match status" value="3"/>
</dbReference>
<sequence length="134" mass="14623">TLCLNAEQKVQLKPKLSCRIHVAAEDGYETALQLLLDMGADINEENSHGGTALLRAVYHNHLSCVKILIGRGADATISTHEGFSALDMAVRGLTDKTAKILVQAGASLTIRDKRQRTPCEHAWNLGENELAEYL</sequence>
<protein>
    <submittedName>
        <fullName evidence="4">Ankyrin</fullName>
    </submittedName>
</protein>
<dbReference type="PANTHER" id="PTHR24198:SF165">
    <property type="entry name" value="ANKYRIN REPEAT-CONTAINING PROTEIN-RELATED"/>
    <property type="match status" value="1"/>
</dbReference>
<gene>
    <name evidence="4" type="ORF">L211DRAFT_743908</name>
</gene>
<feature type="non-terminal residue" evidence="4">
    <location>
        <position position="1"/>
    </location>
</feature>
<dbReference type="STRING" id="1051890.A0A3N4L5B5"/>
<dbReference type="SMART" id="SM00248">
    <property type="entry name" value="ANK"/>
    <property type="match status" value="3"/>
</dbReference>
<dbReference type="Proteomes" id="UP000267821">
    <property type="component" value="Unassembled WGS sequence"/>
</dbReference>
<dbReference type="OrthoDB" id="341259at2759"/>
<evidence type="ECO:0000313" key="4">
    <source>
        <dbReference type="EMBL" id="RPB18104.1"/>
    </source>
</evidence>
<dbReference type="EMBL" id="ML121698">
    <property type="protein sequence ID" value="RPB18104.1"/>
    <property type="molecule type" value="Genomic_DNA"/>
</dbReference>
<dbReference type="Pfam" id="PF12796">
    <property type="entry name" value="Ank_2"/>
    <property type="match status" value="1"/>
</dbReference>
<keyword evidence="5" id="KW-1185">Reference proteome</keyword>
<name>A0A3N4L5B5_9PEZI</name>
<dbReference type="Gene3D" id="1.25.40.20">
    <property type="entry name" value="Ankyrin repeat-containing domain"/>
    <property type="match status" value="1"/>
</dbReference>
<accession>A0A3N4L5B5</accession>
<feature type="repeat" description="ANK" evidence="3">
    <location>
        <begin position="81"/>
        <end position="113"/>
    </location>
</feature>
<organism evidence="4 5">
    <name type="scientific">Terfezia boudieri ATCC MYA-4762</name>
    <dbReference type="NCBI Taxonomy" id="1051890"/>
    <lineage>
        <taxon>Eukaryota</taxon>
        <taxon>Fungi</taxon>
        <taxon>Dikarya</taxon>
        <taxon>Ascomycota</taxon>
        <taxon>Pezizomycotina</taxon>
        <taxon>Pezizomycetes</taxon>
        <taxon>Pezizales</taxon>
        <taxon>Pezizaceae</taxon>
        <taxon>Terfezia</taxon>
    </lineage>
</organism>
<feature type="non-terminal residue" evidence="4">
    <location>
        <position position="134"/>
    </location>
</feature>
<dbReference type="InterPro" id="IPR002110">
    <property type="entry name" value="Ankyrin_rpt"/>
</dbReference>
<dbReference type="InParanoid" id="A0A3N4L5B5"/>
<feature type="repeat" description="ANK" evidence="3">
    <location>
        <begin position="48"/>
        <end position="80"/>
    </location>
</feature>
<evidence type="ECO:0000256" key="3">
    <source>
        <dbReference type="PROSITE-ProRule" id="PRU00023"/>
    </source>
</evidence>
<evidence type="ECO:0000256" key="1">
    <source>
        <dbReference type="ARBA" id="ARBA00022737"/>
    </source>
</evidence>
<evidence type="ECO:0000256" key="2">
    <source>
        <dbReference type="ARBA" id="ARBA00023043"/>
    </source>
</evidence>
<keyword evidence="2 3" id="KW-0040">ANK repeat</keyword>
<reference evidence="4 5" key="1">
    <citation type="journal article" date="2018" name="Nat. Ecol. Evol.">
        <title>Pezizomycetes genomes reveal the molecular basis of ectomycorrhizal truffle lifestyle.</title>
        <authorList>
            <person name="Murat C."/>
            <person name="Payen T."/>
            <person name="Noel B."/>
            <person name="Kuo A."/>
            <person name="Morin E."/>
            <person name="Chen J."/>
            <person name="Kohler A."/>
            <person name="Krizsan K."/>
            <person name="Balestrini R."/>
            <person name="Da Silva C."/>
            <person name="Montanini B."/>
            <person name="Hainaut M."/>
            <person name="Levati E."/>
            <person name="Barry K.W."/>
            <person name="Belfiori B."/>
            <person name="Cichocki N."/>
            <person name="Clum A."/>
            <person name="Dockter R.B."/>
            <person name="Fauchery L."/>
            <person name="Guy J."/>
            <person name="Iotti M."/>
            <person name="Le Tacon F."/>
            <person name="Lindquist E.A."/>
            <person name="Lipzen A."/>
            <person name="Malagnac F."/>
            <person name="Mello A."/>
            <person name="Molinier V."/>
            <person name="Miyauchi S."/>
            <person name="Poulain J."/>
            <person name="Riccioni C."/>
            <person name="Rubini A."/>
            <person name="Sitrit Y."/>
            <person name="Splivallo R."/>
            <person name="Traeger S."/>
            <person name="Wang M."/>
            <person name="Zifcakova L."/>
            <person name="Wipf D."/>
            <person name="Zambonelli A."/>
            <person name="Paolocci F."/>
            <person name="Nowrousian M."/>
            <person name="Ottonello S."/>
            <person name="Baldrian P."/>
            <person name="Spatafora J.W."/>
            <person name="Henrissat B."/>
            <person name="Nagy L.G."/>
            <person name="Aury J.M."/>
            <person name="Wincker P."/>
            <person name="Grigoriev I.V."/>
            <person name="Bonfante P."/>
            <person name="Martin F.M."/>
        </authorList>
    </citation>
    <scope>NUCLEOTIDE SEQUENCE [LARGE SCALE GENOMIC DNA]</scope>
    <source>
        <strain evidence="4 5">ATCC MYA-4762</strain>
    </source>
</reference>
<dbReference type="SUPFAM" id="SSF48403">
    <property type="entry name" value="Ankyrin repeat"/>
    <property type="match status" value="1"/>
</dbReference>
<dbReference type="InterPro" id="IPR036770">
    <property type="entry name" value="Ankyrin_rpt-contain_sf"/>
</dbReference>
<dbReference type="PANTHER" id="PTHR24198">
    <property type="entry name" value="ANKYRIN REPEAT AND PROTEIN KINASE DOMAIN-CONTAINING PROTEIN"/>
    <property type="match status" value="1"/>
</dbReference>
<dbReference type="PROSITE" id="PS50297">
    <property type="entry name" value="ANK_REP_REGION"/>
    <property type="match status" value="2"/>
</dbReference>
<proteinExistence type="predicted"/>